<keyword evidence="4" id="KW-0547">Nucleotide-binding</keyword>
<dbReference type="STRING" id="109264.A0A1F7ZSQ1"/>
<keyword evidence="7 8" id="KW-0472">Membrane</keyword>
<dbReference type="InterPro" id="IPR011527">
    <property type="entry name" value="ABC1_TM_dom"/>
</dbReference>
<sequence>MGFDFTLLFEQSILSLLPSAILILLFPWRLSHLLRQDVKAAQNNRLYTRLIVFAAFATLQLALLVKWASPSVPSDRMSVPAASLRVVDALVMFTLSAVEYRRSIRPSTILNIFLLFSLLFDAVQVRTLWLMHDQISLSAIASASLATKVILLILEAQNKRNVLRDPYSSLSPESVAGIFTRSCFWWLNSLLWRGFRALLSPSDIFQVDSDLSSMFLKRRFLFYWNSSVSSTKFKLLLSVARSLKRPIFAAAMLRIFQSAFAWCQPFLTFRVIDYIGDRDKEDKRYGYGLIAATALVYLGLAVTSAMYKHQTFRMITMIRGGLISLLYDKTLKLDMERLTDSAAMTLMTTDIDSIATNWINIHEIWASPIDVGIGVYLLQQKLGIACIAPVALAVLSMLGSTQIAKVMRGRQQRWLEAVRKRVGLTSSLLTSIKGLKMMSMTARIGGKIQDLRSAEIRKAKSYLRIECLMNICANVSTLLSPVTTLLLFAFSTASHPSDQLTSSLVYYTLTIIALMSSPLAQA</sequence>
<keyword evidence="5" id="KW-0067">ATP-binding</keyword>
<evidence type="ECO:0000256" key="6">
    <source>
        <dbReference type="ARBA" id="ARBA00022989"/>
    </source>
</evidence>
<evidence type="ECO:0000256" key="1">
    <source>
        <dbReference type="ARBA" id="ARBA00004141"/>
    </source>
</evidence>
<dbReference type="Proteomes" id="UP000179179">
    <property type="component" value="Unassembled WGS sequence"/>
</dbReference>
<keyword evidence="3 8" id="KW-0812">Transmembrane</keyword>
<dbReference type="AlphaFoldDB" id="A0A1F7ZSQ1"/>
<keyword evidence="6 8" id="KW-1133">Transmembrane helix</keyword>
<protein>
    <recommendedName>
        <fullName evidence="9">ABC transmembrane type-1 domain-containing protein</fullName>
    </recommendedName>
</protein>
<feature type="transmembrane region" description="Helical" evidence="8">
    <location>
        <begin position="382"/>
        <end position="404"/>
    </location>
</feature>
<evidence type="ECO:0000256" key="3">
    <source>
        <dbReference type="ARBA" id="ARBA00022692"/>
    </source>
</evidence>
<dbReference type="GO" id="GO:0140359">
    <property type="term" value="F:ABC-type transporter activity"/>
    <property type="evidence" value="ECO:0007669"/>
    <property type="project" value="InterPro"/>
</dbReference>
<dbReference type="FunFam" id="1.20.1560.10:FF:000055">
    <property type="entry name" value="ABC multidrug transporter (Eurofung)"/>
    <property type="match status" value="1"/>
</dbReference>
<evidence type="ECO:0000259" key="9">
    <source>
        <dbReference type="PROSITE" id="PS50929"/>
    </source>
</evidence>
<dbReference type="RefSeq" id="XP_022386190.1">
    <property type="nucleotide sequence ID" value="XM_022535448.1"/>
</dbReference>
<dbReference type="OrthoDB" id="6500128at2759"/>
<dbReference type="InterPro" id="IPR050173">
    <property type="entry name" value="ABC_transporter_C-like"/>
</dbReference>
<dbReference type="Pfam" id="PF24357">
    <property type="entry name" value="TMD0_ABC"/>
    <property type="match status" value="1"/>
</dbReference>
<evidence type="ECO:0000256" key="4">
    <source>
        <dbReference type="ARBA" id="ARBA00022741"/>
    </source>
</evidence>
<evidence type="ECO:0000256" key="8">
    <source>
        <dbReference type="SAM" id="Phobius"/>
    </source>
</evidence>
<dbReference type="InterPro" id="IPR044746">
    <property type="entry name" value="ABCC_6TM_D1"/>
</dbReference>
<organism evidence="10 11">
    <name type="scientific">Aspergillus bombycis</name>
    <dbReference type="NCBI Taxonomy" id="109264"/>
    <lineage>
        <taxon>Eukaryota</taxon>
        <taxon>Fungi</taxon>
        <taxon>Dikarya</taxon>
        <taxon>Ascomycota</taxon>
        <taxon>Pezizomycotina</taxon>
        <taxon>Eurotiomycetes</taxon>
        <taxon>Eurotiomycetidae</taxon>
        <taxon>Eurotiales</taxon>
        <taxon>Aspergillaceae</taxon>
        <taxon>Aspergillus</taxon>
    </lineage>
</organism>
<accession>A0A1F7ZSQ1</accession>
<evidence type="ECO:0000256" key="5">
    <source>
        <dbReference type="ARBA" id="ARBA00022840"/>
    </source>
</evidence>
<feature type="transmembrane region" description="Helical" evidence="8">
    <location>
        <begin position="46"/>
        <end position="65"/>
    </location>
</feature>
<comment type="subcellular location">
    <subcellularLocation>
        <location evidence="1">Membrane</location>
        <topology evidence="1">Multi-pass membrane protein</topology>
    </subcellularLocation>
</comment>
<dbReference type="InterPro" id="IPR036640">
    <property type="entry name" value="ABC1_TM_sf"/>
</dbReference>
<name>A0A1F7ZSQ1_9EURO</name>
<proteinExistence type="predicted"/>
<dbReference type="GO" id="GO:0016020">
    <property type="term" value="C:membrane"/>
    <property type="evidence" value="ECO:0007669"/>
    <property type="project" value="UniProtKB-SubCell"/>
</dbReference>
<dbReference type="CDD" id="cd18579">
    <property type="entry name" value="ABC_6TM_ABCC_D1"/>
    <property type="match status" value="1"/>
</dbReference>
<dbReference type="Pfam" id="PF00664">
    <property type="entry name" value="ABC_membrane"/>
    <property type="match status" value="1"/>
</dbReference>
<feature type="transmembrane region" description="Helical" evidence="8">
    <location>
        <begin position="77"/>
        <end position="98"/>
    </location>
</feature>
<feature type="transmembrane region" description="Helical" evidence="8">
    <location>
        <begin position="12"/>
        <end position="34"/>
    </location>
</feature>
<keyword evidence="2" id="KW-0813">Transport</keyword>
<dbReference type="GeneID" id="34451709"/>
<evidence type="ECO:0000256" key="2">
    <source>
        <dbReference type="ARBA" id="ARBA00022448"/>
    </source>
</evidence>
<evidence type="ECO:0000313" key="11">
    <source>
        <dbReference type="Proteomes" id="UP000179179"/>
    </source>
</evidence>
<feature type="transmembrane region" description="Helical" evidence="8">
    <location>
        <begin position="504"/>
        <end position="520"/>
    </location>
</feature>
<feature type="transmembrane region" description="Helical" evidence="8">
    <location>
        <begin position="467"/>
        <end position="492"/>
    </location>
</feature>
<dbReference type="PROSITE" id="PS50929">
    <property type="entry name" value="ABC_TM1F"/>
    <property type="match status" value="1"/>
</dbReference>
<feature type="transmembrane region" description="Helical" evidence="8">
    <location>
        <begin position="287"/>
        <end position="307"/>
    </location>
</feature>
<dbReference type="PANTHER" id="PTHR24223:SF399">
    <property type="entry name" value="ABC TRANSPORTER ATNG"/>
    <property type="match status" value="1"/>
</dbReference>
<feature type="transmembrane region" description="Helical" evidence="8">
    <location>
        <begin position="135"/>
        <end position="154"/>
    </location>
</feature>
<dbReference type="GO" id="GO:0005524">
    <property type="term" value="F:ATP binding"/>
    <property type="evidence" value="ECO:0007669"/>
    <property type="project" value="UniProtKB-KW"/>
</dbReference>
<feature type="transmembrane region" description="Helical" evidence="8">
    <location>
        <begin position="110"/>
        <end position="129"/>
    </location>
</feature>
<feature type="domain" description="ABC transmembrane type-1" evidence="9">
    <location>
        <begin position="248"/>
        <end position="522"/>
    </location>
</feature>
<evidence type="ECO:0000256" key="7">
    <source>
        <dbReference type="ARBA" id="ARBA00023136"/>
    </source>
</evidence>
<keyword evidence="11" id="KW-1185">Reference proteome</keyword>
<dbReference type="EMBL" id="LYCR01000088">
    <property type="protein sequence ID" value="OGM42473.1"/>
    <property type="molecule type" value="Genomic_DNA"/>
</dbReference>
<dbReference type="InterPro" id="IPR056227">
    <property type="entry name" value="TMD0_ABC"/>
</dbReference>
<evidence type="ECO:0000313" key="10">
    <source>
        <dbReference type="EMBL" id="OGM42473.1"/>
    </source>
</evidence>
<dbReference type="PANTHER" id="PTHR24223">
    <property type="entry name" value="ATP-BINDING CASSETTE SUB-FAMILY C"/>
    <property type="match status" value="1"/>
</dbReference>
<comment type="caution">
    <text evidence="10">The sequence shown here is derived from an EMBL/GenBank/DDBJ whole genome shotgun (WGS) entry which is preliminary data.</text>
</comment>
<gene>
    <name evidence="10" type="ORF">ABOM_008319</name>
</gene>
<reference evidence="10 11" key="1">
    <citation type="journal article" date="2016" name="Genome Biol. Evol.">
        <title>Draft genome sequence of an aflatoxigenic Aspergillus species, A. bombycis.</title>
        <authorList>
            <person name="Moore G.G."/>
            <person name="Mack B.M."/>
            <person name="Beltz S.B."/>
            <person name="Gilbert M.K."/>
        </authorList>
    </citation>
    <scope>NUCLEOTIDE SEQUENCE [LARGE SCALE GENOMIC DNA]</scope>
    <source>
        <strain evidence="11">NRRL 26010</strain>
    </source>
</reference>
<dbReference type="Gene3D" id="1.20.1560.10">
    <property type="entry name" value="ABC transporter type 1, transmembrane domain"/>
    <property type="match status" value="1"/>
</dbReference>
<dbReference type="SUPFAM" id="SSF90123">
    <property type="entry name" value="ABC transporter transmembrane region"/>
    <property type="match status" value="1"/>
</dbReference>